<dbReference type="CDD" id="cd00093">
    <property type="entry name" value="HTH_XRE"/>
    <property type="match status" value="1"/>
</dbReference>
<feature type="domain" description="HTH cro/C1-type" evidence="1">
    <location>
        <begin position="17"/>
        <end position="65"/>
    </location>
</feature>
<dbReference type="PROSITE" id="PS50943">
    <property type="entry name" value="HTH_CROC1"/>
    <property type="match status" value="1"/>
</dbReference>
<dbReference type="RefSeq" id="WP_012939279.1">
    <property type="nucleotide sequence ID" value="NC_013740.1"/>
</dbReference>
<dbReference type="KEGG" id="afn:Acfer_1947"/>
<protein>
    <recommendedName>
        <fullName evidence="1">HTH cro/C1-type domain-containing protein</fullName>
    </recommendedName>
</protein>
<dbReference type="InterPro" id="IPR001387">
    <property type="entry name" value="Cro/C1-type_HTH"/>
</dbReference>
<dbReference type="EMBL" id="CP001859">
    <property type="protein sequence ID" value="ADB48299.1"/>
    <property type="molecule type" value="Genomic_DNA"/>
</dbReference>
<name>D2RMJ7_ACIFV</name>
<accession>D2RMJ7</accession>
<reference evidence="2 3" key="1">
    <citation type="journal article" date="2010" name="Stand. Genomic Sci.">
        <title>Complete genome sequence of Acidaminococcus fermentans type strain (VR4).</title>
        <authorList>
            <person name="Chang Y.J."/>
            <person name="Pukall R."/>
            <person name="Saunders E."/>
            <person name="Lapidus A."/>
            <person name="Copeland A."/>
            <person name="Nolan M."/>
            <person name="Glavina Del Rio T."/>
            <person name="Lucas S."/>
            <person name="Chen F."/>
            <person name="Tice H."/>
            <person name="Cheng J.F."/>
            <person name="Han C."/>
            <person name="Detter J.C."/>
            <person name="Bruce D."/>
            <person name="Goodwin L."/>
            <person name="Pitluck S."/>
            <person name="Mikhailova N."/>
            <person name="Liolios K."/>
            <person name="Pati A."/>
            <person name="Ivanova N."/>
            <person name="Mavromatis K."/>
            <person name="Chen A."/>
            <person name="Palaniappan K."/>
            <person name="Land M."/>
            <person name="Hauser L."/>
            <person name="Jeffries C.D."/>
            <person name="Brettin T."/>
            <person name="Rohde M."/>
            <person name="Goker M."/>
            <person name="Bristow J."/>
            <person name="Eisen J.A."/>
            <person name="Markowitz V."/>
            <person name="Hugenholtz P."/>
            <person name="Kyrpides N.C."/>
            <person name="Klenk H.P."/>
        </authorList>
    </citation>
    <scope>NUCLEOTIDE SEQUENCE [LARGE SCALE GENOMIC DNA]</scope>
    <source>
        <strain evidence="3">ATCC 25085 / DSM 20731 / CCUG 9996 / CIP 106432 / VR4</strain>
    </source>
</reference>
<dbReference type="GO" id="GO:0003677">
    <property type="term" value="F:DNA binding"/>
    <property type="evidence" value="ECO:0007669"/>
    <property type="project" value="InterPro"/>
</dbReference>
<dbReference type="STRING" id="591001.Acfer_1947"/>
<dbReference type="InterPro" id="IPR010982">
    <property type="entry name" value="Lambda_DNA-bd_dom_sf"/>
</dbReference>
<evidence type="ECO:0000259" key="1">
    <source>
        <dbReference type="PROSITE" id="PS50943"/>
    </source>
</evidence>
<evidence type="ECO:0000313" key="3">
    <source>
        <dbReference type="Proteomes" id="UP000001902"/>
    </source>
</evidence>
<organism evidence="2 3">
    <name type="scientific">Acidaminococcus fermentans (strain ATCC 25085 / DSM 20731 / CCUG 9996 / CIP 106432 / VR4)</name>
    <dbReference type="NCBI Taxonomy" id="591001"/>
    <lineage>
        <taxon>Bacteria</taxon>
        <taxon>Bacillati</taxon>
        <taxon>Bacillota</taxon>
        <taxon>Negativicutes</taxon>
        <taxon>Acidaminococcales</taxon>
        <taxon>Acidaminococcaceae</taxon>
        <taxon>Acidaminococcus</taxon>
    </lineage>
</organism>
<gene>
    <name evidence="2" type="ordered locus">Acfer_1947</name>
</gene>
<dbReference type="HOGENOM" id="CLU_2784451_0_0_9"/>
<sequence length="68" mass="7696">MKTFNVDMRKVKETAYKKYMSLQDLAIKSHVSAASLFAYQAKRRKASERAVYKIAAALDVSPADIIEK</sequence>
<dbReference type="GeneID" id="78335646"/>
<keyword evidence="3" id="KW-1185">Reference proteome</keyword>
<dbReference type="Gene3D" id="1.10.260.40">
    <property type="entry name" value="lambda repressor-like DNA-binding domains"/>
    <property type="match status" value="1"/>
</dbReference>
<evidence type="ECO:0000313" key="2">
    <source>
        <dbReference type="EMBL" id="ADB48299.1"/>
    </source>
</evidence>
<proteinExistence type="predicted"/>
<dbReference type="AlphaFoldDB" id="D2RMJ7"/>
<dbReference type="OrthoDB" id="2056588at2"/>
<dbReference type="Proteomes" id="UP000001902">
    <property type="component" value="Chromosome"/>
</dbReference>
<dbReference type="SUPFAM" id="SSF47413">
    <property type="entry name" value="lambda repressor-like DNA-binding domains"/>
    <property type="match status" value="1"/>
</dbReference>